<evidence type="ECO:0000313" key="2">
    <source>
        <dbReference type="EMBL" id="OIO18609.1"/>
    </source>
</evidence>
<dbReference type="EMBL" id="MNVC01000037">
    <property type="protein sequence ID" value="OIO18609.1"/>
    <property type="molecule type" value="Genomic_DNA"/>
</dbReference>
<proteinExistence type="predicted"/>
<dbReference type="AlphaFoldDB" id="A0A1J4U5J8"/>
<keyword evidence="1" id="KW-0732">Signal</keyword>
<accession>A0A1J4U5J8</accession>
<protein>
    <recommendedName>
        <fullName evidence="4">PsbP C-terminal domain-containing protein</fullName>
    </recommendedName>
</protein>
<dbReference type="Proteomes" id="UP000181941">
    <property type="component" value="Unassembled WGS sequence"/>
</dbReference>
<comment type="caution">
    <text evidence="2">The sequence shown here is derived from an EMBL/GenBank/DDBJ whole genome shotgun (WGS) entry which is preliminary data.</text>
</comment>
<feature type="chain" id="PRO_5013221511" description="PsbP C-terminal domain-containing protein" evidence="1">
    <location>
        <begin position="20"/>
        <end position="189"/>
    </location>
</feature>
<dbReference type="Gene3D" id="3.40.1000.10">
    <property type="entry name" value="Mog1/PsbP, alpha/beta/alpha sandwich"/>
    <property type="match status" value="1"/>
</dbReference>
<name>A0A1J4U5J8_9BACT</name>
<evidence type="ECO:0000313" key="3">
    <source>
        <dbReference type="Proteomes" id="UP000181941"/>
    </source>
</evidence>
<dbReference type="PROSITE" id="PS51257">
    <property type="entry name" value="PROKAR_LIPOPROTEIN"/>
    <property type="match status" value="1"/>
</dbReference>
<feature type="signal peptide" evidence="1">
    <location>
        <begin position="1"/>
        <end position="19"/>
    </location>
</feature>
<organism evidence="2 3">
    <name type="scientific">Candidatus Magasanikbacteria bacterium CG1_02_32_51</name>
    <dbReference type="NCBI Taxonomy" id="1805238"/>
    <lineage>
        <taxon>Bacteria</taxon>
        <taxon>Candidatus Magasanikiibacteriota</taxon>
    </lineage>
</organism>
<reference evidence="2 3" key="1">
    <citation type="journal article" date="2016" name="Environ. Microbiol.">
        <title>Genomic resolution of a cold subsurface aquifer community provides metabolic insights for novel microbes adapted to high CO concentrations.</title>
        <authorList>
            <person name="Probst A.J."/>
            <person name="Castelle C.J."/>
            <person name="Singh A."/>
            <person name="Brown C.T."/>
            <person name="Anantharaman K."/>
            <person name="Sharon I."/>
            <person name="Hug L.A."/>
            <person name="Burstein D."/>
            <person name="Emerson J.B."/>
            <person name="Thomas B.C."/>
            <person name="Banfield J.F."/>
        </authorList>
    </citation>
    <scope>NUCLEOTIDE SEQUENCE [LARGE SCALE GENOMIC DNA]</scope>
    <source>
        <strain evidence="2">CG1_02_32_51</strain>
    </source>
</reference>
<gene>
    <name evidence="2" type="ORF">AUJ23_03280</name>
</gene>
<sequence>MKYLRLGFLALAFFLVALLSGCTRVSTDKGSTDNTKSVTISDKKQEYSINAEIPKDWKENKKIDAQAITAFSSPTSKDDPSQVNIIFKRFDFASGEADMTIDQYVDNVTLGKEKAPGYRMLFRTPSIIAEFSAITLAHQETVDSATLQFRQTFIKTAKAWFEVTMTGNSDGITKYKQVYNDFIKSVVVK</sequence>
<evidence type="ECO:0008006" key="4">
    <source>
        <dbReference type="Google" id="ProtNLM"/>
    </source>
</evidence>
<evidence type="ECO:0000256" key="1">
    <source>
        <dbReference type="SAM" id="SignalP"/>
    </source>
</evidence>